<accession>A0A812A149</accession>
<sequence length="162" mass="18459">MKRISILSVLTVMVLVFSIGAASAFGGNFFGMDSESRENMVNAIESKDYDSWREAKSDRLTEEKFNERVARHEAMSEMRELREDRKQAIEAGDYEAFKVAAENWPMLSKIQDEGDFEILSQLHQAKLDGDYETVEELREQLGLLGGFGKHKMSGHFGRGRMI</sequence>
<dbReference type="EMBL" id="CAJHZY010000011">
    <property type="protein sequence ID" value="CAD7766750.1"/>
    <property type="molecule type" value="Genomic_DNA"/>
</dbReference>
<protein>
    <submittedName>
        <fullName evidence="1">Uncharacterized protein</fullName>
    </submittedName>
</protein>
<evidence type="ECO:0000313" key="1">
    <source>
        <dbReference type="EMBL" id="CAD7766750.1"/>
    </source>
</evidence>
<dbReference type="Proteomes" id="UP000614580">
    <property type="component" value="Unassembled WGS sequence"/>
</dbReference>
<proteinExistence type="predicted"/>
<gene>
    <name evidence="1" type="ORF">DNFNHJIP_00150</name>
</gene>
<reference evidence="1" key="1">
    <citation type="submission" date="2020-12" db="EMBL/GenBank/DDBJ databases">
        <authorList>
            <person name="Hahn C.J."/>
            <person name="Laso-Perez R."/>
            <person name="Vulcano F."/>
            <person name="Vaziourakis K.-M."/>
            <person name="Stokke R."/>
            <person name="Steen I.H."/>
            <person name="Teske A."/>
            <person name="Boetius A."/>
            <person name="Liebeke M."/>
            <person name="Amann R."/>
            <person name="Knittel K."/>
        </authorList>
    </citation>
    <scope>NUCLEOTIDE SEQUENCE</scope>
    <source>
        <strain evidence="1">Gfbio:c6db26ca-90af-429b-aeed-0e3e8aed0b5e:GoM-Arc1_AMV-AAA_792_C10</strain>
    </source>
</reference>
<dbReference type="AlphaFoldDB" id="A0A812A149"/>
<comment type="caution">
    <text evidence="1">The sequence shown here is derived from an EMBL/GenBank/DDBJ whole genome shotgun (WGS) entry which is preliminary data.</text>
</comment>
<name>A0A812A149_9EURY</name>
<organism evidence="1 2">
    <name type="scientific">Candidatus Argoarchaeum ethanivorans</name>
    <dbReference type="NCBI Taxonomy" id="2608793"/>
    <lineage>
        <taxon>Archaea</taxon>
        <taxon>Methanobacteriati</taxon>
        <taxon>Methanobacteriota</taxon>
        <taxon>Stenosarchaea group</taxon>
        <taxon>Methanomicrobia</taxon>
        <taxon>Methanosarcinales</taxon>
        <taxon>Methanosarcinales incertae sedis</taxon>
        <taxon>GOM Arc I cluster</taxon>
        <taxon>Candidatus Argoarchaeum</taxon>
    </lineage>
</organism>
<evidence type="ECO:0000313" key="2">
    <source>
        <dbReference type="Proteomes" id="UP000614580"/>
    </source>
</evidence>